<reference evidence="2" key="1">
    <citation type="submission" date="2023-07" db="EMBL/GenBank/DDBJ databases">
        <title>A chromosome-level genome assembly of Lolium multiflorum.</title>
        <authorList>
            <person name="Chen Y."/>
            <person name="Copetti D."/>
            <person name="Kolliker R."/>
            <person name="Studer B."/>
        </authorList>
    </citation>
    <scope>NUCLEOTIDE SEQUENCE</scope>
    <source>
        <strain evidence="2">02402/16</strain>
        <tissue evidence="2">Leaf</tissue>
    </source>
</reference>
<accession>A0AAD8SVC4</accession>
<feature type="compositionally biased region" description="Acidic residues" evidence="1">
    <location>
        <begin position="24"/>
        <end position="34"/>
    </location>
</feature>
<comment type="caution">
    <text evidence="2">The sequence shown here is derived from an EMBL/GenBank/DDBJ whole genome shotgun (WGS) entry which is preliminary data.</text>
</comment>
<organism evidence="2 3">
    <name type="scientific">Lolium multiflorum</name>
    <name type="common">Italian ryegrass</name>
    <name type="synonym">Lolium perenne subsp. multiflorum</name>
    <dbReference type="NCBI Taxonomy" id="4521"/>
    <lineage>
        <taxon>Eukaryota</taxon>
        <taxon>Viridiplantae</taxon>
        <taxon>Streptophyta</taxon>
        <taxon>Embryophyta</taxon>
        <taxon>Tracheophyta</taxon>
        <taxon>Spermatophyta</taxon>
        <taxon>Magnoliopsida</taxon>
        <taxon>Liliopsida</taxon>
        <taxon>Poales</taxon>
        <taxon>Poaceae</taxon>
        <taxon>BOP clade</taxon>
        <taxon>Pooideae</taxon>
        <taxon>Poodae</taxon>
        <taxon>Poeae</taxon>
        <taxon>Poeae Chloroplast Group 2 (Poeae type)</taxon>
        <taxon>Loliodinae</taxon>
        <taxon>Loliinae</taxon>
        <taxon>Lolium</taxon>
    </lineage>
</organism>
<name>A0AAD8SVC4_LOLMU</name>
<feature type="region of interest" description="Disordered" evidence="1">
    <location>
        <begin position="1"/>
        <end position="39"/>
    </location>
</feature>
<sequence length="103" mass="11512">MVSNNKGKGPLEEDIQDSELKEEVESEDEGEVEEDPRVYPRATVASIGVVANPFNLKRSARMRYVSNEIFSELDETKAHGLIFHGAFQKSEEETKRGDEAATP</sequence>
<evidence type="ECO:0000256" key="1">
    <source>
        <dbReference type="SAM" id="MobiDB-lite"/>
    </source>
</evidence>
<dbReference type="EMBL" id="JAUUTY010000003">
    <property type="protein sequence ID" value="KAK1664454.1"/>
    <property type="molecule type" value="Genomic_DNA"/>
</dbReference>
<dbReference type="AlphaFoldDB" id="A0AAD8SVC4"/>
<gene>
    <name evidence="2" type="ORF">QYE76_052613</name>
</gene>
<evidence type="ECO:0000313" key="3">
    <source>
        <dbReference type="Proteomes" id="UP001231189"/>
    </source>
</evidence>
<keyword evidence="3" id="KW-1185">Reference proteome</keyword>
<proteinExistence type="predicted"/>
<evidence type="ECO:0000313" key="2">
    <source>
        <dbReference type="EMBL" id="KAK1664454.1"/>
    </source>
</evidence>
<dbReference type="Proteomes" id="UP001231189">
    <property type="component" value="Unassembled WGS sequence"/>
</dbReference>
<protein>
    <submittedName>
        <fullName evidence="2">Uncharacterized protein</fullName>
    </submittedName>
</protein>